<feature type="domain" description="AMP-binding enzyme C-terminal" evidence="3">
    <location>
        <begin position="454"/>
        <end position="526"/>
    </location>
</feature>
<keyword evidence="4" id="KW-0436">Ligase</keyword>
<dbReference type="SUPFAM" id="SSF56801">
    <property type="entry name" value="Acetyl-CoA synthetase-like"/>
    <property type="match status" value="1"/>
</dbReference>
<evidence type="ECO:0000259" key="2">
    <source>
        <dbReference type="Pfam" id="PF00501"/>
    </source>
</evidence>
<dbReference type="InterPro" id="IPR042099">
    <property type="entry name" value="ANL_N_sf"/>
</dbReference>
<feature type="region of interest" description="Disordered" evidence="1">
    <location>
        <begin position="536"/>
        <end position="560"/>
    </location>
</feature>
<dbReference type="PANTHER" id="PTHR43767:SF11">
    <property type="entry name" value="MEDIUM-CHAIN-FATTY-ACID--COA LIGASE"/>
    <property type="match status" value="1"/>
</dbReference>
<organism evidence="4 5">
    <name type="scientific">Gordonia terrae NBRC 100016</name>
    <dbReference type="NCBI Taxonomy" id="1089454"/>
    <lineage>
        <taxon>Bacteria</taxon>
        <taxon>Bacillati</taxon>
        <taxon>Actinomycetota</taxon>
        <taxon>Actinomycetes</taxon>
        <taxon>Mycobacteriales</taxon>
        <taxon>Gordoniaceae</taxon>
        <taxon>Gordonia</taxon>
    </lineage>
</organism>
<dbReference type="InterPro" id="IPR000873">
    <property type="entry name" value="AMP-dep_synth/lig_dom"/>
</dbReference>
<dbReference type="PROSITE" id="PS00455">
    <property type="entry name" value="AMP_BINDING"/>
    <property type="match status" value="1"/>
</dbReference>
<feature type="domain" description="AMP-dependent synthetase/ligase" evidence="2">
    <location>
        <begin position="28"/>
        <end position="405"/>
    </location>
</feature>
<evidence type="ECO:0000313" key="5">
    <source>
        <dbReference type="Proteomes" id="UP000004881"/>
    </source>
</evidence>
<dbReference type="Gene3D" id="3.40.50.12780">
    <property type="entry name" value="N-terminal domain of ligase-like"/>
    <property type="match status" value="1"/>
</dbReference>
<dbReference type="InterPro" id="IPR045851">
    <property type="entry name" value="AMP-bd_C_sf"/>
</dbReference>
<evidence type="ECO:0000259" key="3">
    <source>
        <dbReference type="Pfam" id="PF13193"/>
    </source>
</evidence>
<dbReference type="InterPro" id="IPR050237">
    <property type="entry name" value="ATP-dep_AMP-bd_enzyme"/>
</dbReference>
<dbReference type="GO" id="GO:0016874">
    <property type="term" value="F:ligase activity"/>
    <property type="evidence" value="ECO:0007669"/>
    <property type="project" value="UniProtKB-KW"/>
</dbReference>
<dbReference type="NCBIfam" id="NF004837">
    <property type="entry name" value="PRK06187.1"/>
    <property type="match status" value="1"/>
</dbReference>
<gene>
    <name evidence="4" type="primary">fadD</name>
    <name evidence="4" type="ORF">GOTRE_019_00010</name>
</gene>
<dbReference type="Gene3D" id="3.30.300.30">
    <property type="match status" value="1"/>
</dbReference>
<protein>
    <submittedName>
        <fullName evidence="4">Fatty-acid--CoA ligase</fullName>
    </submittedName>
</protein>
<comment type="caution">
    <text evidence="4">The sequence shown here is derived from an EMBL/GenBank/DDBJ whole genome shotgun (WGS) entry which is preliminary data.</text>
</comment>
<evidence type="ECO:0000256" key="1">
    <source>
        <dbReference type="SAM" id="MobiDB-lite"/>
    </source>
</evidence>
<proteinExistence type="predicted"/>
<name>A0ABQ0H9K9_9ACTN</name>
<dbReference type="InterPro" id="IPR025110">
    <property type="entry name" value="AMP-bd_C"/>
</dbReference>
<dbReference type="Pfam" id="PF00501">
    <property type="entry name" value="AMP-binding"/>
    <property type="match status" value="1"/>
</dbReference>
<dbReference type="RefSeq" id="WP_004019320.1">
    <property type="nucleotide sequence ID" value="NZ_BAFD01000019.1"/>
</dbReference>
<evidence type="ECO:0000313" key="4">
    <source>
        <dbReference type="EMBL" id="GAB42577.1"/>
    </source>
</evidence>
<reference evidence="4 5" key="1">
    <citation type="submission" date="2012-02" db="EMBL/GenBank/DDBJ databases">
        <title>Whole genome shotgun sequence of Gordonia terrae NBRC 100016.</title>
        <authorList>
            <person name="Takarada H."/>
            <person name="Hosoyama A."/>
            <person name="Tsuchikane K."/>
            <person name="Katsumata H."/>
            <person name="Yamazaki S."/>
            <person name="Fujita N."/>
        </authorList>
    </citation>
    <scope>NUCLEOTIDE SEQUENCE [LARGE SCALE GENOMIC DNA]</scope>
    <source>
        <strain evidence="4 5">NBRC 100016</strain>
    </source>
</reference>
<sequence length="560" mass="60581">MIGAEGPTPAAHPLVITDFLFRARDMFGDKAIVDHIDGAEVFRYTYREYADRVTRLAAALIASGVRPGDRVGTLAWNHRRHLELYLAVPLAGAVLHTINIRLSPPEIAYIVDHADDTMIFADRSLEYQLDDVRAQRPDISIVSIDEDGDGNCNGDGDGGIGRPSLDSMVGSAEPLAAPIARTDDDLAVLCYTSGTTGAPKGVGYSHKSLYLHTMAACLADGHAISERDRALLVVPMFHANAWGVPFAALMSGASQILPGPHPTPAQIAGIIAAQRVTYTGMVPTVAVDLLVHARQAGTDLSSLRALVLGGSTPTLGLIRDLEDLGVPVFQGWGMTEISPMATFSRPPASTDDDPESRWTYIRKQGRLLPGLQWKLVDDAGQVMPHDGISRGEILIRGPWVATGYYRADHPDRFDDGWLRTGDIGIIDEHGCLSIVDRTKDLIKSGGEWISSVALEEALLEHPSIQEAAVVSVPHPRWQERPVAYIVGEDGLDVDEVRAELAARVPRWWVPDLIVAVDRLPRTSVGKLDKRALREQAAGTPDLWEPTTAADSPVPVTHGDS</sequence>
<dbReference type="PANTHER" id="PTHR43767">
    <property type="entry name" value="LONG-CHAIN-FATTY-ACID--COA LIGASE"/>
    <property type="match status" value="1"/>
</dbReference>
<dbReference type="GeneID" id="32687883"/>
<keyword evidence="5" id="KW-1185">Reference proteome</keyword>
<dbReference type="Proteomes" id="UP000004881">
    <property type="component" value="Unassembled WGS sequence"/>
</dbReference>
<accession>A0ABQ0H9K9</accession>
<dbReference type="InterPro" id="IPR020845">
    <property type="entry name" value="AMP-binding_CS"/>
</dbReference>
<dbReference type="Pfam" id="PF13193">
    <property type="entry name" value="AMP-binding_C"/>
    <property type="match status" value="1"/>
</dbReference>
<dbReference type="EMBL" id="BAFD01000019">
    <property type="protein sequence ID" value="GAB42577.1"/>
    <property type="molecule type" value="Genomic_DNA"/>
</dbReference>